<feature type="compositionally biased region" description="Polar residues" evidence="10">
    <location>
        <begin position="296"/>
        <end position="314"/>
    </location>
</feature>
<keyword evidence="4" id="KW-1003">Cell membrane</keyword>
<keyword evidence="14" id="KW-0282">Flagellum</keyword>
<feature type="transmembrane region" description="Helical" evidence="11">
    <location>
        <begin position="21"/>
        <end position="43"/>
    </location>
</feature>
<evidence type="ECO:0000256" key="1">
    <source>
        <dbReference type="ARBA" id="ARBA00004117"/>
    </source>
</evidence>
<dbReference type="Pfam" id="PF08345">
    <property type="entry name" value="YscJ_FliF_C"/>
    <property type="match status" value="1"/>
</dbReference>
<gene>
    <name evidence="14" type="primary">fliF</name>
    <name evidence="14" type="ORF">FEZ63_23840</name>
</gene>
<dbReference type="InterPro" id="IPR045851">
    <property type="entry name" value="AMP-bd_C_sf"/>
</dbReference>
<dbReference type="Proteomes" id="UP000325684">
    <property type="component" value="Unassembled WGS sequence"/>
</dbReference>
<keyword evidence="15" id="KW-1185">Reference proteome</keyword>
<keyword evidence="7 11" id="KW-0472">Membrane</keyword>
<keyword evidence="5 11" id="KW-0812">Transmembrane</keyword>
<evidence type="ECO:0000256" key="9">
    <source>
        <dbReference type="PIRNR" id="PIRNR004862"/>
    </source>
</evidence>
<dbReference type="OrthoDB" id="9807026at2"/>
<dbReference type="EMBL" id="VCMV01000077">
    <property type="protein sequence ID" value="KAB0264335.1"/>
    <property type="molecule type" value="Genomic_DNA"/>
</dbReference>
<dbReference type="GO" id="GO:0009431">
    <property type="term" value="C:bacterial-type flagellum basal body, MS ring"/>
    <property type="evidence" value="ECO:0007669"/>
    <property type="project" value="InterPro"/>
</dbReference>
<dbReference type="Gene3D" id="3.30.300.30">
    <property type="match status" value="1"/>
</dbReference>
<comment type="caution">
    <text evidence="14">The sequence shown here is derived from an EMBL/GenBank/DDBJ whole genome shotgun (WGS) entry which is preliminary data.</text>
</comment>
<accession>A0A5N3P3N1</accession>
<comment type="subcellular location">
    <subcellularLocation>
        <location evidence="1 9">Bacterial flagellum basal body</location>
    </subcellularLocation>
    <subcellularLocation>
        <location evidence="2">Cell membrane</location>
        <topology evidence="2">Multi-pass membrane protein</topology>
    </subcellularLocation>
</comment>
<feature type="transmembrane region" description="Helical" evidence="11">
    <location>
        <begin position="436"/>
        <end position="457"/>
    </location>
</feature>
<dbReference type="PANTHER" id="PTHR30046">
    <property type="entry name" value="FLAGELLAR M-RING PROTEIN"/>
    <property type="match status" value="1"/>
</dbReference>
<comment type="similarity">
    <text evidence="3 9">Belongs to the FliF family.</text>
</comment>
<organism evidence="14 15">
    <name type="scientific">Microvirga brassicacearum</name>
    <dbReference type="NCBI Taxonomy" id="2580413"/>
    <lineage>
        <taxon>Bacteria</taxon>
        <taxon>Pseudomonadati</taxon>
        <taxon>Pseudomonadota</taxon>
        <taxon>Alphaproteobacteria</taxon>
        <taxon>Hyphomicrobiales</taxon>
        <taxon>Methylobacteriaceae</taxon>
        <taxon>Microvirga</taxon>
    </lineage>
</organism>
<evidence type="ECO:0000256" key="10">
    <source>
        <dbReference type="SAM" id="MobiDB-lite"/>
    </source>
</evidence>
<dbReference type="NCBIfam" id="TIGR00206">
    <property type="entry name" value="fliF"/>
    <property type="match status" value="1"/>
</dbReference>
<dbReference type="PIRSF" id="PIRSF004862">
    <property type="entry name" value="FliF"/>
    <property type="match status" value="1"/>
</dbReference>
<keyword evidence="8 9" id="KW-0975">Bacterial flagellum</keyword>
<dbReference type="PANTHER" id="PTHR30046:SF0">
    <property type="entry name" value="FLAGELLAR M-RING PROTEIN"/>
    <property type="match status" value="1"/>
</dbReference>
<evidence type="ECO:0000259" key="12">
    <source>
        <dbReference type="Pfam" id="PF01514"/>
    </source>
</evidence>
<dbReference type="InterPro" id="IPR043427">
    <property type="entry name" value="YscJ/FliF"/>
</dbReference>
<proteinExistence type="inferred from homology"/>
<evidence type="ECO:0000313" key="15">
    <source>
        <dbReference type="Proteomes" id="UP000325684"/>
    </source>
</evidence>
<evidence type="ECO:0000256" key="3">
    <source>
        <dbReference type="ARBA" id="ARBA00007971"/>
    </source>
</evidence>
<dbReference type="InterPro" id="IPR000067">
    <property type="entry name" value="FlgMring_FliF"/>
</dbReference>
<dbReference type="GO" id="GO:0071973">
    <property type="term" value="P:bacterial-type flagellum-dependent cell motility"/>
    <property type="evidence" value="ECO:0007669"/>
    <property type="project" value="InterPro"/>
</dbReference>
<evidence type="ECO:0000256" key="7">
    <source>
        <dbReference type="ARBA" id="ARBA00023136"/>
    </source>
</evidence>
<evidence type="ECO:0000259" key="13">
    <source>
        <dbReference type="Pfam" id="PF08345"/>
    </source>
</evidence>
<protein>
    <recommendedName>
        <fullName evidence="9">Flagellar M-ring protein</fullName>
    </recommendedName>
</protein>
<evidence type="ECO:0000256" key="6">
    <source>
        <dbReference type="ARBA" id="ARBA00022989"/>
    </source>
</evidence>
<feature type="region of interest" description="Disordered" evidence="10">
    <location>
        <begin position="294"/>
        <end position="334"/>
    </location>
</feature>
<evidence type="ECO:0000313" key="14">
    <source>
        <dbReference type="EMBL" id="KAB0264335.1"/>
    </source>
</evidence>
<name>A0A5N3P3N1_9HYPH</name>
<evidence type="ECO:0000256" key="11">
    <source>
        <dbReference type="SAM" id="Phobius"/>
    </source>
</evidence>
<reference evidence="14 15" key="1">
    <citation type="journal article" date="2019" name="Microorganisms">
        <title>Genome Insights into the Novel Species Microvirga brassicacearum, a Rapeseed Endophyte with Biotechnological Potential.</title>
        <authorList>
            <person name="Jimenez-Gomez A."/>
            <person name="Saati-Santamaria Z."/>
            <person name="Igual J.M."/>
            <person name="Rivas R."/>
            <person name="Mateos P.F."/>
            <person name="Garcia-Fraile P."/>
        </authorList>
    </citation>
    <scope>NUCLEOTIDE SEQUENCE [LARGE SCALE GENOMIC DNA]</scope>
    <source>
        <strain evidence="14 15">CDVBN77</strain>
    </source>
</reference>
<dbReference type="InterPro" id="IPR006182">
    <property type="entry name" value="FliF_N_dom"/>
</dbReference>
<evidence type="ECO:0000256" key="8">
    <source>
        <dbReference type="ARBA" id="ARBA00023143"/>
    </source>
</evidence>
<keyword evidence="6 11" id="KW-1133">Transmembrane helix</keyword>
<comment type="function">
    <text evidence="9">The M ring may be actively involved in energy transduction.</text>
</comment>
<dbReference type="PRINTS" id="PR01009">
    <property type="entry name" value="FLGMRINGFLIF"/>
</dbReference>
<keyword evidence="14" id="KW-0966">Cell projection</keyword>
<dbReference type="RefSeq" id="WP_150949764.1">
    <property type="nucleotide sequence ID" value="NZ_VCMV01000077.1"/>
</dbReference>
<dbReference type="GO" id="GO:0005886">
    <property type="term" value="C:plasma membrane"/>
    <property type="evidence" value="ECO:0007669"/>
    <property type="project" value="UniProtKB-SubCell"/>
</dbReference>
<feature type="domain" description="Flagellar M-ring C-terminal" evidence="13">
    <location>
        <begin position="249"/>
        <end position="413"/>
    </location>
</feature>
<dbReference type="InterPro" id="IPR013556">
    <property type="entry name" value="Flag_M-ring_C"/>
</dbReference>
<dbReference type="Pfam" id="PF01514">
    <property type="entry name" value="YscJ_FliF"/>
    <property type="match status" value="1"/>
</dbReference>
<sequence length="549" mass="59724">MPGRQHAERLWISLLQLGARRLAMLGAIGLAVFLIVGAGAYFLSRPAQETLYTGLDREDVSRMGVVLKDANIAFDVSSDGTALLVSYGNTAQARMLLAEKGLPHSTKSGYELFNDLGSLGLTSFMQEVTKVRALEGELARTIQAMKGVKAARVHIVLPDRGSFRREQQVPSASVVIRTTPSDDRSAAQAIRHLVAAAIPGMKVEKVTVMNTDGILLMSGDDAANVSTGKLANLEKTVGSEIQNAVRRTLAPYLGIGNFEISVAARLNTDKINTSETIFDPESKVERSIRTVKEVEVSQNRQGQKPTTVQQNLPDQNVRADGSENSSEDNQRREELTNFEISSKTIQTVSDGYSIKDLSVAVLVNKTRLATLVGENAAPSELDAKIIEIEQLVSSAAGFNKARGDQIKVAAVGFIEGSDNLQPVPGPSWTEILGRQLGTFINAVTILALCVLMIWFGLRPAVKMLVARQQAEIEYQKERAAALLAQQQAETLALQAAEIESERHARLEADPLPKLIEGNTPQRMLEHIVDFNEEQAALVLKQWLMQPEAA</sequence>
<evidence type="ECO:0000256" key="2">
    <source>
        <dbReference type="ARBA" id="ARBA00004651"/>
    </source>
</evidence>
<dbReference type="GO" id="GO:0003774">
    <property type="term" value="F:cytoskeletal motor activity"/>
    <property type="evidence" value="ECO:0007669"/>
    <property type="project" value="InterPro"/>
</dbReference>
<keyword evidence="14" id="KW-0969">Cilium</keyword>
<evidence type="ECO:0000256" key="5">
    <source>
        <dbReference type="ARBA" id="ARBA00022692"/>
    </source>
</evidence>
<dbReference type="AlphaFoldDB" id="A0A5N3P3N1"/>
<evidence type="ECO:0000256" key="4">
    <source>
        <dbReference type="ARBA" id="ARBA00022475"/>
    </source>
</evidence>
<feature type="domain" description="Flagellar M-ring N-terminal" evidence="12">
    <location>
        <begin position="44"/>
        <end position="216"/>
    </location>
</feature>